<accession>A0A937DKR9</accession>
<dbReference type="PANTHER" id="PTHR34047:SF8">
    <property type="entry name" value="PROTEIN YKFC"/>
    <property type="match status" value="1"/>
</dbReference>
<dbReference type="Proteomes" id="UP000642920">
    <property type="component" value="Unassembled WGS sequence"/>
</dbReference>
<keyword evidence="3" id="KW-0548">Nucleotidyltransferase</keyword>
<dbReference type="RefSeq" id="WP_201923173.1">
    <property type="nucleotide sequence ID" value="NZ_JAERQG010000004.1"/>
</dbReference>
<keyword evidence="3" id="KW-0808">Transferase</keyword>
<dbReference type="SUPFAM" id="SSF56672">
    <property type="entry name" value="DNA/RNA polymerases"/>
    <property type="match status" value="1"/>
</dbReference>
<evidence type="ECO:0000313" key="4">
    <source>
        <dbReference type="Proteomes" id="UP000642920"/>
    </source>
</evidence>
<keyword evidence="3" id="KW-0695">RNA-directed DNA polymerase</keyword>
<dbReference type="CDD" id="cd01651">
    <property type="entry name" value="RT_G2_intron"/>
    <property type="match status" value="1"/>
</dbReference>
<comment type="caution">
    <text evidence="3">The sequence shown here is derived from an EMBL/GenBank/DDBJ whole genome shotgun (WGS) entry which is preliminary data.</text>
</comment>
<keyword evidence="4" id="KW-1185">Reference proteome</keyword>
<reference evidence="3" key="1">
    <citation type="submission" date="2021-01" db="EMBL/GenBank/DDBJ databases">
        <title>Marivirga sp. nov., isolated from intertidal surface sediments.</title>
        <authorList>
            <person name="Zhang M."/>
        </authorList>
    </citation>
    <scope>NUCLEOTIDE SEQUENCE</scope>
    <source>
        <strain evidence="3">SM1354</strain>
    </source>
</reference>
<dbReference type="PANTHER" id="PTHR34047">
    <property type="entry name" value="NUCLEAR INTRON MATURASE 1, MITOCHONDRIAL-RELATED"/>
    <property type="match status" value="1"/>
</dbReference>
<dbReference type="Pfam" id="PF00078">
    <property type="entry name" value="RVT_1"/>
    <property type="match status" value="1"/>
</dbReference>
<protein>
    <submittedName>
        <fullName evidence="3">Group II intron reverse transcriptase domain-containing protein</fullName>
    </submittedName>
</protein>
<comment type="similarity">
    <text evidence="1">Belongs to the bacterial reverse transcriptase family.</text>
</comment>
<dbReference type="EMBL" id="JAERQG010000004">
    <property type="protein sequence ID" value="MBL0766521.1"/>
    <property type="molecule type" value="Genomic_DNA"/>
</dbReference>
<dbReference type="InterPro" id="IPR000477">
    <property type="entry name" value="RT_dom"/>
</dbReference>
<proteinExistence type="inferred from homology"/>
<evidence type="ECO:0000256" key="1">
    <source>
        <dbReference type="ARBA" id="ARBA00034120"/>
    </source>
</evidence>
<dbReference type="AlphaFoldDB" id="A0A937DKR9"/>
<evidence type="ECO:0000259" key="2">
    <source>
        <dbReference type="PROSITE" id="PS50878"/>
    </source>
</evidence>
<gene>
    <name evidence="3" type="ORF">JKP34_14735</name>
</gene>
<organism evidence="3 4">
    <name type="scientific">Marivirga atlantica</name>
    <dbReference type="NCBI Taxonomy" id="1548457"/>
    <lineage>
        <taxon>Bacteria</taxon>
        <taxon>Pseudomonadati</taxon>
        <taxon>Bacteroidota</taxon>
        <taxon>Cytophagia</taxon>
        <taxon>Cytophagales</taxon>
        <taxon>Marivirgaceae</taxon>
        <taxon>Marivirga</taxon>
    </lineage>
</organism>
<evidence type="ECO:0000313" key="3">
    <source>
        <dbReference type="EMBL" id="MBL0766521.1"/>
    </source>
</evidence>
<dbReference type="PROSITE" id="PS50878">
    <property type="entry name" value="RT_POL"/>
    <property type="match status" value="1"/>
</dbReference>
<feature type="domain" description="Reverse transcriptase" evidence="2">
    <location>
        <begin position="9"/>
        <end position="272"/>
    </location>
</feature>
<dbReference type="GO" id="GO:0003964">
    <property type="term" value="F:RNA-directed DNA polymerase activity"/>
    <property type="evidence" value="ECO:0007669"/>
    <property type="project" value="UniProtKB-KW"/>
</dbReference>
<name>A0A937DKR9_9BACT</name>
<dbReference type="InterPro" id="IPR043502">
    <property type="entry name" value="DNA/RNA_pol_sf"/>
</dbReference>
<dbReference type="InterPro" id="IPR051083">
    <property type="entry name" value="GrpII_Intron_Splice-Mob/Def"/>
</dbReference>
<sequence>MNFKSFFEVTYLYQVYNDKFENTQTKGIDKLDGRNFKNDAFGKIAIASRKILDGDFEFSPYLELLKLKGRNKIPRVISIPTVRDRIVLFALKETLHNFFEEKVNRKKPNAYIREIKDYVSENENSAFLKLDIEKFYDRINRDILIRILEEKELDSRLINLIKKAINNPTVPLNTSRNQYSSFETELGVPQGLSISNILAQIYLGELDDALEKRKYFYRRYVDDIVILSATHISDFRYRNIEIALDNLKLSLNHRKTAKGSLKTGFNFLSYKIKENKVSVAEKNIESFIRRIAGKFTWYRARIKNHELRPNWLQDQERFKTVFIEELNETITGIVSSKKNYGWLFYFSEMNDLSLLFKLDKIISSFFESLPSFDHEAPSELKKLVRAWHSIVHNDYTYLSNYDEIDTVRKKRGLLVKRGNIAPESNPSDQEIENLFRKYLKKQIRRLERDEGYNYIATG</sequence>